<evidence type="ECO:0000313" key="6">
    <source>
        <dbReference type="Proteomes" id="UP001451782"/>
    </source>
</evidence>
<dbReference type="AlphaFoldDB" id="A0AAN0M2D2"/>
<dbReference type="GO" id="GO:0003700">
    <property type="term" value="F:DNA-binding transcription factor activity"/>
    <property type="evidence" value="ECO:0007669"/>
    <property type="project" value="InterPro"/>
</dbReference>
<dbReference type="PROSITE" id="PS50949">
    <property type="entry name" value="HTH_GNTR"/>
    <property type="match status" value="1"/>
</dbReference>
<dbReference type="Pfam" id="PF00392">
    <property type="entry name" value="GntR"/>
    <property type="match status" value="1"/>
</dbReference>
<dbReference type="Pfam" id="PF07729">
    <property type="entry name" value="FCD"/>
    <property type="match status" value="1"/>
</dbReference>
<dbReference type="SUPFAM" id="SSF46785">
    <property type="entry name" value="Winged helix' DNA-binding domain"/>
    <property type="match status" value="1"/>
</dbReference>
<feature type="domain" description="HTH gntR-type" evidence="4">
    <location>
        <begin position="1"/>
        <end position="69"/>
    </location>
</feature>
<evidence type="ECO:0000256" key="2">
    <source>
        <dbReference type="ARBA" id="ARBA00023125"/>
    </source>
</evidence>
<gene>
    <name evidence="5" type="ORF">AABB28_16200</name>
</gene>
<name>A0AAN0M2D2_9RHOB</name>
<evidence type="ECO:0000256" key="3">
    <source>
        <dbReference type="ARBA" id="ARBA00023163"/>
    </source>
</evidence>
<dbReference type="InterPro" id="IPR011711">
    <property type="entry name" value="GntR_C"/>
</dbReference>
<dbReference type="PANTHER" id="PTHR43537:SF5">
    <property type="entry name" value="UXU OPERON TRANSCRIPTIONAL REGULATOR"/>
    <property type="match status" value="1"/>
</dbReference>
<dbReference type="Proteomes" id="UP001451782">
    <property type="component" value="Chromosome"/>
</dbReference>
<evidence type="ECO:0000313" key="5">
    <source>
        <dbReference type="EMBL" id="WZU63373.1"/>
    </source>
</evidence>
<dbReference type="KEGG" id="yag:AABB28_16200"/>
<dbReference type="CDD" id="cd07377">
    <property type="entry name" value="WHTH_GntR"/>
    <property type="match status" value="1"/>
</dbReference>
<accession>A0AAN0M2D2</accession>
<dbReference type="InterPro" id="IPR036390">
    <property type="entry name" value="WH_DNA-bd_sf"/>
</dbReference>
<protein>
    <submittedName>
        <fullName evidence="5">FCD domain-containing protein</fullName>
    </submittedName>
</protein>
<dbReference type="SMART" id="SM00345">
    <property type="entry name" value="HTH_GNTR"/>
    <property type="match status" value="1"/>
</dbReference>
<dbReference type="PANTHER" id="PTHR43537">
    <property type="entry name" value="TRANSCRIPTIONAL REGULATOR, GNTR FAMILY"/>
    <property type="match status" value="1"/>
</dbReference>
<dbReference type="GO" id="GO:0003677">
    <property type="term" value="F:DNA binding"/>
    <property type="evidence" value="ECO:0007669"/>
    <property type="project" value="UniProtKB-KW"/>
</dbReference>
<keyword evidence="6" id="KW-1185">Reference proteome</keyword>
<dbReference type="EMBL" id="CP151762">
    <property type="protein sequence ID" value="WZU63373.1"/>
    <property type="molecule type" value="Genomic_DNA"/>
</dbReference>
<dbReference type="InterPro" id="IPR008920">
    <property type="entry name" value="TF_FadR/GntR_C"/>
</dbReference>
<evidence type="ECO:0000259" key="4">
    <source>
        <dbReference type="PROSITE" id="PS50949"/>
    </source>
</evidence>
<dbReference type="InterPro" id="IPR036388">
    <property type="entry name" value="WH-like_DNA-bd_sf"/>
</dbReference>
<dbReference type="Gene3D" id="1.10.10.10">
    <property type="entry name" value="Winged helix-like DNA-binding domain superfamily/Winged helix DNA-binding domain"/>
    <property type="match status" value="1"/>
</dbReference>
<dbReference type="Gene3D" id="1.20.120.530">
    <property type="entry name" value="GntR ligand-binding domain-like"/>
    <property type="match status" value="1"/>
</dbReference>
<proteinExistence type="predicted"/>
<keyword evidence="1" id="KW-0805">Transcription regulation</keyword>
<reference evidence="5 6" key="1">
    <citation type="submission" date="2024-04" db="EMBL/GenBank/DDBJ databases">
        <title>Phylogenomic analyses of a clade within the roseobacter group suggest taxonomic reassignments of species of the genera Aestuariivita, Citreicella, Loktanella, Nautella, Pelagibaca, Ruegeria, Thalassobius, Thiobacimonas and Tropicibacter, and the proposal o.</title>
        <authorList>
            <person name="Jeon C.O."/>
        </authorList>
    </citation>
    <scope>NUCLEOTIDE SEQUENCE [LARGE SCALE GENOMIC DNA]</scope>
    <source>
        <strain evidence="5 6">G8-12</strain>
    </source>
</reference>
<dbReference type="InterPro" id="IPR000524">
    <property type="entry name" value="Tscrpt_reg_HTH_GntR"/>
</dbReference>
<keyword evidence="3" id="KW-0804">Transcription</keyword>
<keyword evidence="2" id="KW-0238">DNA-binding</keyword>
<dbReference type="SMART" id="SM00895">
    <property type="entry name" value="FCD"/>
    <property type="match status" value="1"/>
</dbReference>
<sequence length="230" mass="26431">MSKTELLVQRIRQMIETEGYAHSDRLPPERVMCTTLGVTRNQLRRALSDLEGQGLIWRHVGRGTYVGARPVLNLDDVTYLSDQVKPEQVVSVRFTIEPETARLAAIYGKKADHDQIEMCAERCRSAPDWRGYEAWDNKLHHQIARATQNKLYLYYFETLNVVRRSVVWGQPRKSLRPVENYSSFLEHDIIVQAILSHDGDLAAQAMLDHLQSVYGRILPTMNLAIPKEFA</sequence>
<dbReference type="RefSeq" id="WP_342069755.1">
    <property type="nucleotide sequence ID" value="NZ_CP151762.1"/>
</dbReference>
<organism evidence="5 6">
    <name type="scientific">Yoonia algicola</name>
    <dbReference type="NCBI Taxonomy" id="3137368"/>
    <lineage>
        <taxon>Bacteria</taxon>
        <taxon>Pseudomonadati</taxon>
        <taxon>Pseudomonadota</taxon>
        <taxon>Alphaproteobacteria</taxon>
        <taxon>Rhodobacterales</taxon>
        <taxon>Paracoccaceae</taxon>
        <taxon>Yoonia</taxon>
    </lineage>
</organism>
<evidence type="ECO:0000256" key="1">
    <source>
        <dbReference type="ARBA" id="ARBA00023015"/>
    </source>
</evidence>
<dbReference type="SUPFAM" id="SSF48008">
    <property type="entry name" value="GntR ligand-binding domain-like"/>
    <property type="match status" value="1"/>
</dbReference>
<dbReference type="PRINTS" id="PR00035">
    <property type="entry name" value="HTHGNTR"/>
</dbReference>